<keyword evidence="5" id="KW-1185">Reference proteome</keyword>
<dbReference type="PIRSF" id="PIRSF015417">
    <property type="entry name" value="T31B5_30_vWA"/>
    <property type="match status" value="1"/>
</dbReference>
<dbReference type="InterPro" id="IPR036465">
    <property type="entry name" value="vWFA_dom_sf"/>
</dbReference>
<dbReference type="Pfam" id="PF25043">
    <property type="entry name" value="DUF7788"/>
    <property type="match status" value="1"/>
</dbReference>
<dbReference type="Pfam" id="PF11443">
    <property type="entry name" value="DUF2828"/>
    <property type="match status" value="1"/>
</dbReference>
<evidence type="ECO:0000259" key="2">
    <source>
        <dbReference type="Pfam" id="PF11443"/>
    </source>
</evidence>
<evidence type="ECO:0000259" key="3">
    <source>
        <dbReference type="Pfam" id="PF25043"/>
    </source>
</evidence>
<evidence type="ECO:0000256" key="1">
    <source>
        <dbReference type="SAM" id="MobiDB-lite"/>
    </source>
</evidence>
<dbReference type="InterPro" id="IPR058580">
    <property type="entry name" value="DUF2828"/>
</dbReference>
<reference evidence="4" key="1">
    <citation type="journal article" date="2020" name="Stud. Mycol.">
        <title>101 Dothideomycetes genomes: a test case for predicting lifestyles and emergence of pathogens.</title>
        <authorList>
            <person name="Haridas S."/>
            <person name="Albert R."/>
            <person name="Binder M."/>
            <person name="Bloem J."/>
            <person name="Labutti K."/>
            <person name="Salamov A."/>
            <person name="Andreopoulos B."/>
            <person name="Baker S."/>
            <person name="Barry K."/>
            <person name="Bills G."/>
            <person name="Bluhm B."/>
            <person name="Cannon C."/>
            <person name="Castanera R."/>
            <person name="Culley D."/>
            <person name="Daum C."/>
            <person name="Ezra D."/>
            <person name="Gonzalez J."/>
            <person name="Henrissat B."/>
            <person name="Kuo A."/>
            <person name="Liang C."/>
            <person name="Lipzen A."/>
            <person name="Lutzoni F."/>
            <person name="Magnuson J."/>
            <person name="Mondo S."/>
            <person name="Nolan M."/>
            <person name="Ohm R."/>
            <person name="Pangilinan J."/>
            <person name="Park H.-J."/>
            <person name="Ramirez L."/>
            <person name="Alfaro M."/>
            <person name="Sun H."/>
            <person name="Tritt A."/>
            <person name="Yoshinaga Y."/>
            <person name="Zwiers L.-H."/>
            <person name="Turgeon B."/>
            <person name="Goodwin S."/>
            <person name="Spatafora J."/>
            <person name="Crous P."/>
            <person name="Grigoriev I."/>
        </authorList>
    </citation>
    <scope>NUCLEOTIDE SEQUENCE</scope>
    <source>
        <strain evidence="4">CBS 109.77</strain>
    </source>
</reference>
<accession>A0A6A6XIP0</accession>
<gene>
    <name evidence="4" type="ORF">K505DRAFT_323585</name>
</gene>
<name>A0A6A6XIP0_9PLEO</name>
<evidence type="ECO:0000313" key="4">
    <source>
        <dbReference type="EMBL" id="KAF2796064.1"/>
    </source>
</evidence>
<dbReference type="Gene3D" id="3.40.50.410">
    <property type="entry name" value="von Willebrand factor, type A domain"/>
    <property type="match status" value="1"/>
</dbReference>
<sequence length="788" mass="87399">MASEEKVESAAMQHSIINSTFPVHLPEDLALHLPETKFQEFVEMLLDDDDGFDFIEGDATATADGTVNSSNLKRRATSEAESTRAQKSTFMEGLRKHEAHSRTKEELAAENKTVTENADVTNISAKNPLVDLFYDLSANVAGDKLEGLLDNAWDEDALMALKIIFNARSIHLGKGDRMVAYQAFGWLAEKHPLTLLTNLKWLVRPVIQKKVLAPEGKANIKSEQDGDFDMVNAESKDTPTDETEKTHHVRFGVSHGYWKDILNLLVFAANDELKLRGDHKSLLNQHPDTTAEGMRKREWDPVKAKDLRKAKTAKQHERVLQKLKEPFYRRLHLTVARLFATQLKEDAALLKSGKKSDLNELSLAAKWAPTFAGMHDSHTFVLSSIAEFLFPTPEEVCPMEGNRELYLKSAREAYRRTIGSPLRKALSVVERDITAASPVPNRFARDINYERIPSLAMDRYTSLFIKKDFEKFAEYTKKVAEGSAKMSGATLLPSTLIQKALRVGSVSMDITQQKTFAAVKASAEAKVTRQVIDGQWNALVQRIRDSGTIESSISVCDVSGSMSSPQFADGTTPMDSAIGLSLLLAEVTAPPFGGSFITFSDMPTVISVGGEQDTRGLVEKAARIQQSPWGFNTDFVAVFEDLILPMAIKNNLKQEDMVKQIFVFSDMQFDAAGGTERWTSSFKRIKGKYAASGFEMPKLIFWNLAGGNTEKPTTMDDVNTALVSGYSQGMLKVFLDGGGFEDTEEEEVEVVENDDGVAELVVKKKMDPLTIVNKAVSHDAYGMLKIVD</sequence>
<feature type="domain" description="DUF7788" evidence="3">
    <location>
        <begin position="551"/>
        <end position="776"/>
    </location>
</feature>
<feature type="region of interest" description="Disordered" evidence="1">
    <location>
        <begin position="63"/>
        <end position="84"/>
    </location>
</feature>
<feature type="domain" description="DUF2828" evidence="2">
    <location>
        <begin position="115"/>
        <end position="549"/>
    </location>
</feature>
<proteinExistence type="predicted"/>
<organism evidence="4 5">
    <name type="scientific">Melanomma pulvis-pyrius CBS 109.77</name>
    <dbReference type="NCBI Taxonomy" id="1314802"/>
    <lineage>
        <taxon>Eukaryota</taxon>
        <taxon>Fungi</taxon>
        <taxon>Dikarya</taxon>
        <taxon>Ascomycota</taxon>
        <taxon>Pezizomycotina</taxon>
        <taxon>Dothideomycetes</taxon>
        <taxon>Pleosporomycetidae</taxon>
        <taxon>Pleosporales</taxon>
        <taxon>Melanommataceae</taxon>
        <taxon>Melanomma</taxon>
    </lineage>
</organism>
<dbReference type="OrthoDB" id="1149618at2759"/>
<dbReference type="PANTHER" id="PTHR31373">
    <property type="entry name" value="OS06G0652100 PROTEIN"/>
    <property type="match status" value="1"/>
</dbReference>
<dbReference type="AlphaFoldDB" id="A0A6A6XIP0"/>
<evidence type="ECO:0000313" key="5">
    <source>
        <dbReference type="Proteomes" id="UP000799757"/>
    </source>
</evidence>
<dbReference type="InterPro" id="IPR056690">
    <property type="entry name" value="DUF7788"/>
</dbReference>
<dbReference type="EMBL" id="MU001840">
    <property type="protein sequence ID" value="KAF2796064.1"/>
    <property type="molecule type" value="Genomic_DNA"/>
</dbReference>
<protein>
    <submittedName>
        <fullName evidence="4">Uncharacterized protein</fullName>
    </submittedName>
</protein>
<dbReference type="Proteomes" id="UP000799757">
    <property type="component" value="Unassembled WGS sequence"/>
</dbReference>
<dbReference type="PANTHER" id="PTHR31373:SF27">
    <property type="entry name" value="TROVE DOMAIN-CONTAINING PROTEIN"/>
    <property type="match status" value="1"/>
</dbReference>
<dbReference type="InterPro" id="IPR011205">
    <property type="entry name" value="UCP015417_vWA"/>
</dbReference>